<dbReference type="Proteomes" id="UP001196413">
    <property type="component" value="Unassembled WGS sequence"/>
</dbReference>
<protein>
    <submittedName>
        <fullName evidence="1">Uncharacterized protein</fullName>
    </submittedName>
</protein>
<dbReference type="PANTHER" id="PTHR21119:SF5">
    <property type="entry name" value="C2 DOMAIN-CONTAINING PROTEIN"/>
    <property type="match status" value="1"/>
</dbReference>
<keyword evidence="2" id="KW-1185">Reference proteome</keyword>
<dbReference type="AlphaFoldDB" id="A0AAD5MBS8"/>
<reference evidence="1" key="1">
    <citation type="submission" date="2021-06" db="EMBL/GenBank/DDBJ databases">
        <title>Parelaphostrongylus tenuis whole genome reference sequence.</title>
        <authorList>
            <person name="Garwood T.J."/>
            <person name="Larsen P.A."/>
            <person name="Fountain-Jones N.M."/>
            <person name="Garbe J.R."/>
            <person name="Macchietto M.G."/>
            <person name="Kania S.A."/>
            <person name="Gerhold R.W."/>
            <person name="Richards J.E."/>
            <person name="Wolf T.M."/>
        </authorList>
    </citation>
    <scope>NUCLEOTIDE SEQUENCE</scope>
    <source>
        <strain evidence="1">MNPRO001-30</strain>
        <tissue evidence="1">Meninges</tissue>
    </source>
</reference>
<organism evidence="1 2">
    <name type="scientific">Parelaphostrongylus tenuis</name>
    <name type="common">Meningeal worm</name>
    <dbReference type="NCBI Taxonomy" id="148309"/>
    <lineage>
        <taxon>Eukaryota</taxon>
        <taxon>Metazoa</taxon>
        <taxon>Ecdysozoa</taxon>
        <taxon>Nematoda</taxon>
        <taxon>Chromadorea</taxon>
        <taxon>Rhabditida</taxon>
        <taxon>Rhabditina</taxon>
        <taxon>Rhabditomorpha</taxon>
        <taxon>Strongyloidea</taxon>
        <taxon>Metastrongylidae</taxon>
        <taxon>Parelaphostrongylus</taxon>
    </lineage>
</organism>
<dbReference type="InterPro" id="IPR039934">
    <property type="entry name" value="C2CD2/C2CD2L"/>
</dbReference>
<evidence type="ECO:0000313" key="1">
    <source>
        <dbReference type="EMBL" id="KAJ1353298.1"/>
    </source>
</evidence>
<dbReference type="EMBL" id="JAHQIW010001674">
    <property type="protein sequence ID" value="KAJ1353298.1"/>
    <property type="molecule type" value="Genomic_DNA"/>
</dbReference>
<proteinExistence type="predicted"/>
<evidence type="ECO:0000313" key="2">
    <source>
        <dbReference type="Proteomes" id="UP001196413"/>
    </source>
</evidence>
<accession>A0AAD5MBS8</accession>
<sequence length="182" mass="20383">MAASFIGLGGCEDDLVDCLLVLMSLLCYLALNNLGIRASDDSTKITSQKDEQSPAHHNVSGNEWTNELLAWLFNNFLKVPTPLEAWIKSLNDAAKKVNKPTECEVIFDGFGDHSHVKTPPKLSNIRVEHGPREHLVDKTCSYMTIALERNFEILYHNVHYAIEDNYALRNAYAITTGIDAIH</sequence>
<name>A0AAD5MBS8_PARTN</name>
<comment type="caution">
    <text evidence="1">The sequence shown here is derived from an EMBL/GenBank/DDBJ whole genome shotgun (WGS) entry which is preliminary data.</text>
</comment>
<gene>
    <name evidence="1" type="ORF">KIN20_009899</name>
</gene>
<dbReference type="PANTHER" id="PTHR21119">
    <property type="entry name" value="C2 DOMAIN-CONTAINING PROTEIN"/>
    <property type="match status" value="1"/>
</dbReference>